<evidence type="ECO:0000256" key="1">
    <source>
        <dbReference type="ARBA" id="ARBA00008028"/>
    </source>
</evidence>
<reference evidence="6 7" key="1">
    <citation type="submission" date="2017-09" db="EMBL/GenBank/DDBJ databases">
        <authorList>
            <person name="Zhang H."/>
            <person name="Hu S."/>
            <person name="Xu J."/>
            <person name="He Z."/>
        </authorList>
    </citation>
    <scope>NUCLEOTIDE SEQUENCE [LARGE SCALE GENOMIC DNA]</scope>
    <source>
        <strain evidence="6 7">TXX3120</strain>
    </source>
</reference>
<dbReference type="InterPro" id="IPR027417">
    <property type="entry name" value="P-loop_NTPase"/>
</dbReference>
<dbReference type="EMBL" id="CP023407">
    <property type="protein sequence ID" value="AYL33981.1"/>
    <property type="molecule type" value="Genomic_DNA"/>
</dbReference>
<dbReference type="AlphaFoldDB" id="A0A494UU65"/>
<keyword evidence="3" id="KW-0547">Nucleotide-binding</keyword>
<proteinExistence type="inferred from homology"/>
<dbReference type="PRINTS" id="PR00449">
    <property type="entry name" value="RASTRNSFRMNG"/>
</dbReference>
<dbReference type="InterPro" id="IPR001806">
    <property type="entry name" value="Small_GTPase"/>
</dbReference>
<dbReference type="GO" id="GO:0006606">
    <property type="term" value="P:protein import into nucleus"/>
    <property type="evidence" value="ECO:0007669"/>
    <property type="project" value="TreeGrafter"/>
</dbReference>
<evidence type="ECO:0000256" key="2">
    <source>
        <dbReference type="ARBA" id="ARBA00022448"/>
    </source>
</evidence>
<sequence>MEFAVSDVAEVRYKVVLIGDSKVGKTALAKRLLSDEFVSEYGPTTGCEVSRLPLETTEGRIVLEIWDVGGHDAGSPLKDGFFIGADAALAVFDCTSKDTFARIEPWVRHLRAVLSGGREVPIVAIANKIDSAGRVVSAVTHIRGLPCYEVSVKESTGLLTAIHPLSRALTKHDDLTITAVNGRPVKEEAQQPPDELSL</sequence>
<dbReference type="Proteomes" id="UP000282170">
    <property type="component" value="Chromosome"/>
</dbReference>
<gene>
    <name evidence="6" type="ORF">CNQ36_00105</name>
</gene>
<keyword evidence="2" id="KW-0813">Transport</keyword>
<protein>
    <recommendedName>
        <fullName evidence="8">GTP-binding protein</fullName>
    </recommendedName>
</protein>
<evidence type="ECO:0000256" key="3">
    <source>
        <dbReference type="ARBA" id="ARBA00022741"/>
    </source>
</evidence>
<keyword evidence="7" id="KW-1185">Reference proteome</keyword>
<accession>A0A494UU65</accession>
<keyword evidence="5" id="KW-0342">GTP-binding</keyword>
<dbReference type="GO" id="GO:0005525">
    <property type="term" value="F:GTP binding"/>
    <property type="evidence" value="ECO:0007669"/>
    <property type="project" value="UniProtKB-KW"/>
</dbReference>
<dbReference type="KEGG" id="sfug:CNQ36_00105"/>
<evidence type="ECO:0008006" key="8">
    <source>
        <dbReference type="Google" id="ProtNLM"/>
    </source>
</evidence>
<dbReference type="Pfam" id="PF00071">
    <property type="entry name" value="Ras"/>
    <property type="match status" value="1"/>
</dbReference>
<keyword evidence="4" id="KW-0653">Protein transport</keyword>
<evidence type="ECO:0000313" key="7">
    <source>
        <dbReference type="Proteomes" id="UP000282170"/>
    </source>
</evidence>
<evidence type="ECO:0000256" key="5">
    <source>
        <dbReference type="ARBA" id="ARBA00023134"/>
    </source>
</evidence>
<dbReference type="SMART" id="SM00176">
    <property type="entry name" value="RAN"/>
    <property type="match status" value="1"/>
</dbReference>
<dbReference type="SMART" id="SM00173">
    <property type="entry name" value="RAS"/>
    <property type="match status" value="1"/>
</dbReference>
<dbReference type="PANTHER" id="PTHR24071">
    <property type="entry name" value="RAN GTPASE"/>
    <property type="match status" value="1"/>
</dbReference>
<evidence type="ECO:0000313" key="6">
    <source>
        <dbReference type="EMBL" id="AYL33981.1"/>
    </source>
</evidence>
<dbReference type="PROSITE" id="PS51419">
    <property type="entry name" value="RAB"/>
    <property type="match status" value="1"/>
</dbReference>
<dbReference type="InterPro" id="IPR002041">
    <property type="entry name" value="Ran_GTPase"/>
</dbReference>
<comment type="similarity">
    <text evidence="1">Belongs to the small GTPase superfamily. Ran family.</text>
</comment>
<organism evidence="6 7">
    <name type="scientific">Streptomyces fungicidicus</name>
    <dbReference type="NCBI Taxonomy" id="68203"/>
    <lineage>
        <taxon>Bacteria</taxon>
        <taxon>Bacillati</taxon>
        <taxon>Actinomycetota</taxon>
        <taxon>Actinomycetes</taxon>
        <taxon>Kitasatosporales</taxon>
        <taxon>Streptomycetaceae</taxon>
        <taxon>Streptomyces</taxon>
    </lineage>
</organism>
<evidence type="ECO:0000256" key="4">
    <source>
        <dbReference type="ARBA" id="ARBA00022927"/>
    </source>
</evidence>
<dbReference type="GO" id="GO:0003924">
    <property type="term" value="F:GTPase activity"/>
    <property type="evidence" value="ECO:0007669"/>
    <property type="project" value="InterPro"/>
</dbReference>
<dbReference type="NCBIfam" id="TIGR00231">
    <property type="entry name" value="small_GTP"/>
    <property type="match status" value="1"/>
</dbReference>
<name>A0A494UU65_9ACTN</name>
<dbReference type="SMART" id="SM00175">
    <property type="entry name" value="RAB"/>
    <property type="match status" value="1"/>
</dbReference>
<dbReference type="InterPro" id="IPR005225">
    <property type="entry name" value="Small_GTP-bd"/>
</dbReference>
<dbReference type="Gene3D" id="3.40.50.300">
    <property type="entry name" value="P-loop containing nucleotide triphosphate hydrolases"/>
    <property type="match status" value="1"/>
</dbReference>
<dbReference type="PANTHER" id="PTHR24071:SF0">
    <property type="entry name" value="GTP-BINDING NUCLEAR PROTEIN RAN"/>
    <property type="match status" value="1"/>
</dbReference>
<dbReference type="GO" id="GO:0005737">
    <property type="term" value="C:cytoplasm"/>
    <property type="evidence" value="ECO:0007669"/>
    <property type="project" value="TreeGrafter"/>
</dbReference>
<dbReference type="SUPFAM" id="SSF52540">
    <property type="entry name" value="P-loop containing nucleoside triphosphate hydrolases"/>
    <property type="match status" value="1"/>
</dbReference>